<proteinExistence type="inferred from homology"/>
<dbReference type="Pfam" id="PF13369">
    <property type="entry name" value="Transglut_core2"/>
    <property type="match status" value="1"/>
</dbReference>
<comment type="similarity">
    <text evidence="1">Belongs to the UPF0162 family.</text>
</comment>
<dbReference type="EMBL" id="JSAN01000056">
    <property type="protein sequence ID" value="KIC72393.1"/>
    <property type="molecule type" value="Genomic_DNA"/>
</dbReference>
<dbReference type="PANTHER" id="PTHR31350">
    <property type="entry name" value="SI:DKEY-261L7.2"/>
    <property type="match status" value="1"/>
</dbReference>
<evidence type="ECO:0000259" key="2">
    <source>
        <dbReference type="Pfam" id="PF13369"/>
    </source>
</evidence>
<feature type="domain" description="Protein SirB1 N-terminal" evidence="2">
    <location>
        <begin position="174"/>
        <end position="300"/>
    </location>
</feature>
<dbReference type="PANTHER" id="PTHR31350:SF21">
    <property type="entry name" value="F-BOX ONLY PROTEIN 21"/>
    <property type="match status" value="1"/>
</dbReference>
<protein>
    <recommendedName>
        <fullName evidence="2">Protein SirB1 N-terminal domain-containing protein</fullName>
    </recommendedName>
</protein>
<evidence type="ECO:0000313" key="4">
    <source>
        <dbReference type="Proteomes" id="UP000031465"/>
    </source>
</evidence>
<dbReference type="AlphaFoldDB" id="A0A0C1HC77"/>
<dbReference type="PATRIC" id="fig|362787.3.peg.830"/>
<dbReference type="InterPro" id="IPR011990">
    <property type="entry name" value="TPR-like_helical_dom_sf"/>
</dbReference>
<name>A0A0C1HC77_9BACT</name>
<dbReference type="InterPro" id="IPR032698">
    <property type="entry name" value="SirB1_N"/>
</dbReference>
<sequence>MLNADLIESIMINFYVQCLLIIIFFHLEGVSSTSDQKLKTLYTSLNPTSVSQHLAFYELYPSHPLGQKALQDAWNLLTGKQEKNVCLNGIPLSDPVIQALINIVNKQPNTELVPLTSQELDEIEKLSKRLSHYNLQGHSVWNEKDIWPLPTEEVDLARGLFLSQFGNDSLRIRTYEAMIDLIALQILARLPPKASPELVIKATNQMIFDEMRFRFPPQSLYANHIDVYTFLPSVLDSHRGVCLGVSILYLCLAQRLNLQLEMVTPPGHIYIRHRSKDKMINIETTARGVHLDCEEYLSINNRSLKHRPHKEVIGMAHFNQASVYWQQEQFEQAFLAYQKAEPYLKDDPLLKELMGYTCLLTNRETLGLELIKSIKDHIPDYAVVKSTVAEDYLNGMTDAKSIAILFSRTEENRTALLAKKDSLEKIINKFPRFRAGLLQLAMTWTQLHRAEKALEKLKELDAFYPHDPEVNYYLAILHAQRLDYPQAWIHLKQAETLTLARAYDCKQLKELRQALVKECPE</sequence>
<dbReference type="Proteomes" id="UP000031465">
    <property type="component" value="Unassembled WGS sequence"/>
</dbReference>
<reference evidence="3 4" key="1">
    <citation type="journal article" date="2014" name="Mol. Biol. Evol.">
        <title>Massive expansion of Ubiquitination-related gene families within the Chlamydiae.</title>
        <authorList>
            <person name="Domman D."/>
            <person name="Collingro A."/>
            <person name="Lagkouvardos I."/>
            <person name="Gehre L."/>
            <person name="Weinmaier T."/>
            <person name="Rattei T."/>
            <person name="Subtil A."/>
            <person name="Horn M."/>
        </authorList>
    </citation>
    <scope>NUCLEOTIDE SEQUENCE [LARGE SCALE GENOMIC DNA]</scope>
    <source>
        <strain evidence="3 4">EI2</strain>
    </source>
</reference>
<evidence type="ECO:0000256" key="1">
    <source>
        <dbReference type="ARBA" id="ARBA00007100"/>
    </source>
</evidence>
<dbReference type="Gene3D" id="1.25.40.10">
    <property type="entry name" value="Tetratricopeptide repeat domain"/>
    <property type="match status" value="1"/>
</dbReference>
<evidence type="ECO:0000313" key="3">
    <source>
        <dbReference type="EMBL" id="KIC72393.1"/>
    </source>
</evidence>
<gene>
    <name evidence="3" type="ORF">DB44_CJ00070</name>
</gene>
<dbReference type="SUPFAM" id="SSF48452">
    <property type="entry name" value="TPR-like"/>
    <property type="match status" value="1"/>
</dbReference>
<comment type="caution">
    <text evidence="3">The sequence shown here is derived from an EMBL/GenBank/DDBJ whole genome shotgun (WGS) entry which is preliminary data.</text>
</comment>
<accession>A0A0C1HC77</accession>
<organism evidence="3 4">
    <name type="scientific">Candidatus Protochlamydia amoebophila</name>
    <dbReference type="NCBI Taxonomy" id="362787"/>
    <lineage>
        <taxon>Bacteria</taxon>
        <taxon>Pseudomonadati</taxon>
        <taxon>Chlamydiota</taxon>
        <taxon>Chlamydiia</taxon>
        <taxon>Parachlamydiales</taxon>
        <taxon>Parachlamydiaceae</taxon>
        <taxon>Candidatus Protochlamydia</taxon>
    </lineage>
</organism>